<reference evidence="5 6" key="1">
    <citation type="submission" date="2020-06" db="EMBL/GenBank/DDBJ databases">
        <title>The yeast mating-type switching endonuclease HO is a domesticated member of an unorthodox homing genetic element family.</title>
        <authorList>
            <person name="Coughlan A.Y."/>
            <person name="Lombardi L."/>
            <person name="Braun-Galleani S."/>
            <person name="Martos A.R."/>
            <person name="Galeote V."/>
            <person name="Bigey F."/>
            <person name="Dequin S."/>
            <person name="Byrne K.P."/>
            <person name="Wolfe K.H."/>
        </authorList>
    </citation>
    <scope>NUCLEOTIDE SEQUENCE [LARGE SCALE GENOMIC DNA]</scope>
    <source>
        <strain evidence="5 6">CBS764</strain>
    </source>
</reference>
<dbReference type="RefSeq" id="XP_037137562.1">
    <property type="nucleotide sequence ID" value="XM_037281667.1"/>
</dbReference>
<keyword evidence="1" id="KW-0962">Peroxisome biogenesis</keyword>
<evidence type="ECO:0000256" key="1">
    <source>
        <dbReference type="ARBA" id="ARBA00022593"/>
    </source>
</evidence>
<keyword evidence="6" id="KW-1185">Reference proteome</keyword>
<name>A0A7G3ZBK1_9SACH</name>
<accession>A0A7G3ZBK1</accession>
<dbReference type="EMBL" id="CP059246">
    <property type="protein sequence ID" value="QLL30887.1"/>
    <property type="molecule type" value="Genomic_DNA"/>
</dbReference>
<dbReference type="InterPro" id="IPR008733">
    <property type="entry name" value="PEX11"/>
</dbReference>
<dbReference type="GO" id="GO:0016559">
    <property type="term" value="P:peroxisome fission"/>
    <property type="evidence" value="ECO:0007669"/>
    <property type="project" value="InterPro"/>
</dbReference>
<evidence type="ECO:0000313" key="6">
    <source>
        <dbReference type="Proteomes" id="UP000515788"/>
    </source>
</evidence>
<keyword evidence="2" id="KW-0472">Membrane</keyword>
<evidence type="ECO:0000256" key="2">
    <source>
        <dbReference type="ARBA" id="ARBA00023136"/>
    </source>
</evidence>
<keyword evidence="3" id="KW-0576">Peroxisome</keyword>
<dbReference type="Proteomes" id="UP000515788">
    <property type="component" value="Chromosome 1"/>
</dbReference>
<proteinExistence type="predicted"/>
<evidence type="ECO:0000256" key="3">
    <source>
        <dbReference type="ARBA" id="ARBA00023140"/>
    </source>
</evidence>
<dbReference type="GeneID" id="59323984"/>
<protein>
    <recommendedName>
        <fullName evidence="7">Peroxisomal membrane protein PEX25</fullName>
    </recommendedName>
</protein>
<dbReference type="AlphaFoldDB" id="A0A7G3ZBK1"/>
<dbReference type="PANTHER" id="PTHR12652:SF50">
    <property type="entry name" value="PEROXIN 11"/>
    <property type="match status" value="1"/>
</dbReference>
<evidence type="ECO:0000313" key="5">
    <source>
        <dbReference type="EMBL" id="QLL30887.1"/>
    </source>
</evidence>
<evidence type="ECO:0008006" key="7">
    <source>
        <dbReference type="Google" id="ProtNLM"/>
    </source>
</evidence>
<gene>
    <name evidence="5" type="ORF">HG536_0A07020</name>
</gene>
<dbReference type="GO" id="GO:0005778">
    <property type="term" value="C:peroxisomal membrane"/>
    <property type="evidence" value="ECO:0007669"/>
    <property type="project" value="UniProtKB-SubCell"/>
</dbReference>
<evidence type="ECO:0000256" key="4">
    <source>
        <dbReference type="ARBA" id="ARBA00046271"/>
    </source>
</evidence>
<dbReference type="KEGG" id="tgb:HG536_0A07020"/>
<dbReference type="OrthoDB" id="411017at2759"/>
<dbReference type="Pfam" id="PF05648">
    <property type="entry name" value="PEX11"/>
    <property type="match status" value="1"/>
</dbReference>
<sequence length="407" mass="46632">MAYPDPAFYSFQLQEEDDFKPNHFAQFGSVSAASNGFNTASQVMEDGGLQPIRVEEKESNDSDTEVTPPVVVVEVDSKPAKKINAVRSVDILEYLINSLAGKDKLTKILKYTLDLLRLLVSNSRAGITKWDPSVLTYYRKVLRDLNYKMVLKHPVTISKILLVAVFQNFESKANFVAQQLSTYRYILRFGGTPFRVLKMLQKIRDSEWDSVSLQKIWMNESSLREFLDLYYGICDEMVLLHRLKVWSHDGLYNWFSRHEVLSWQYDILLSLKDSWLKLETIQKKIIESNIRLQVRTKAMKLSTNLQGAPGYTSPIRKQLMNDLNGGSEWNGTELEMKQKICQLKREKLITYLDLVRLSFDCLANSTDVFNLKTPPGTYAALSLCSGVTGLAKLWINAREQLSKPSEL</sequence>
<comment type="subcellular location">
    <subcellularLocation>
        <location evidence="4">Peroxisome membrane</location>
    </subcellularLocation>
</comment>
<dbReference type="PANTHER" id="PTHR12652">
    <property type="entry name" value="PEROXISOMAL BIOGENESIS FACTOR 11"/>
    <property type="match status" value="1"/>
</dbReference>
<organism evidence="5 6">
    <name type="scientific">Torulaspora globosa</name>
    <dbReference type="NCBI Taxonomy" id="48254"/>
    <lineage>
        <taxon>Eukaryota</taxon>
        <taxon>Fungi</taxon>
        <taxon>Dikarya</taxon>
        <taxon>Ascomycota</taxon>
        <taxon>Saccharomycotina</taxon>
        <taxon>Saccharomycetes</taxon>
        <taxon>Saccharomycetales</taxon>
        <taxon>Saccharomycetaceae</taxon>
        <taxon>Torulaspora</taxon>
    </lineage>
</organism>